<reference evidence="1" key="1">
    <citation type="submission" date="2021-06" db="EMBL/GenBank/DDBJ databases">
        <authorList>
            <person name="Criscuolo A."/>
        </authorList>
    </citation>
    <scope>NUCLEOTIDE SEQUENCE</scope>
    <source>
        <strain evidence="1">CIP111600</strain>
    </source>
</reference>
<evidence type="ECO:0000313" key="1">
    <source>
        <dbReference type="EMBL" id="CAG7644650.1"/>
    </source>
</evidence>
<name>A0A916K4V5_9BACL</name>
<organism evidence="1 2">
    <name type="scientific">Paenibacillus solanacearum</name>
    <dbReference type="NCBI Taxonomy" id="2048548"/>
    <lineage>
        <taxon>Bacteria</taxon>
        <taxon>Bacillati</taxon>
        <taxon>Bacillota</taxon>
        <taxon>Bacilli</taxon>
        <taxon>Bacillales</taxon>
        <taxon>Paenibacillaceae</taxon>
        <taxon>Paenibacillus</taxon>
    </lineage>
</organism>
<sequence length="294" mass="34379">MEIAILSPCLLKAEKEDSQKELEHYKKLEDLIRILFQFTKLKFEYYRRAPYEGYKMDIPNYQHNLTLNNLVTVNIYSVIQKMMIRDYVVDLDGIPPATKVTDFKLPDGDMTEAFLSYINFSKNKKPLLFIGEENFNIPRPIHFSEEDNFEIDASTLATIELSNILSTCLNDKLDVEDIFPRKFLCSKYNDYVKKKIETDKLDSNGSIALFQQLGALVAEYNCYEKDNYLSKKNSTKDKLRTVYKKTIGKESYLSFDVESGGFEVFNHNFEHLGQYNFNCQLVKPPSPHTHRLYR</sequence>
<dbReference type="RefSeq" id="WP_218094472.1">
    <property type="nucleotide sequence ID" value="NZ_CAJVAS010000028.1"/>
</dbReference>
<protein>
    <submittedName>
        <fullName evidence="1">Uncharacterized protein</fullName>
    </submittedName>
</protein>
<gene>
    <name evidence="1" type="ORF">PAESOLCIP111_04758</name>
</gene>
<dbReference type="Proteomes" id="UP000693672">
    <property type="component" value="Unassembled WGS sequence"/>
</dbReference>
<keyword evidence="2" id="KW-1185">Reference proteome</keyword>
<comment type="caution">
    <text evidence="1">The sequence shown here is derived from an EMBL/GenBank/DDBJ whole genome shotgun (WGS) entry which is preliminary data.</text>
</comment>
<dbReference type="EMBL" id="CAJVAS010000028">
    <property type="protein sequence ID" value="CAG7644650.1"/>
    <property type="molecule type" value="Genomic_DNA"/>
</dbReference>
<proteinExistence type="predicted"/>
<evidence type="ECO:0000313" key="2">
    <source>
        <dbReference type="Proteomes" id="UP000693672"/>
    </source>
</evidence>
<accession>A0A916K4V5</accession>
<dbReference type="AlphaFoldDB" id="A0A916K4V5"/>